<dbReference type="PANTHER" id="PTHR42939:SF1">
    <property type="entry name" value="ABC TRANSPORTER ATP-BINDING PROTEIN ALBC-RELATED"/>
    <property type="match status" value="1"/>
</dbReference>
<gene>
    <name evidence="6" type="ORF">ALEPTO_LOCUS11968</name>
</gene>
<dbReference type="InterPro" id="IPR003593">
    <property type="entry name" value="AAA+_ATPase"/>
</dbReference>
<organism evidence="6 7">
    <name type="scientific">Ambispora leptoticha</name>
    <dbReference type="NCBI Taxonomy" id="144679"/>
    <lineage>
        <taxon>Eukaryota</taxon>
        <taxon>Fungi</taxon>
        <taxon>Fungi incertae sedis</taxon>
        <taxon>Mucoromycota</taxon>
        <taxon>Glomeromycotina</taxon>
        <taxon>Glomeromycetes</taxon>
        <taxon>Archaeosporales</taxon>
        <taxon>Ambisporaceae</taxon>
        <taxon>Ambispora</taxon>
    </lineage>
</organism>
<evidence type="ECO:0000256" key="2">
    <source>
        <dbReference type="ARBA" id="ARBA00022741"/>
    </source>
</evidence>
<dbReference type="OrthoDB" id="2417983at2759"/>
<dbReference type="SUPFAM" id="SSF52540">
    <property type="entry name" value="P-loop containing nucleoside triphosphate hydrolases"/>
    <property type="match status" value="1"/>
</dbReference>
<dbReference type="InterPro" id="IPR027417">
    <property type="entry name" value="P-loop_NTPase"/>
</dbReference>
<dbReference type="CDD" id="cd03230">
    <property type="entry name" value="ABC_DR_subfamily_A"/>
    <property type="match status" value="1"/>
</dbReference>
<evidence type="ECO:0000256" key="1">
    <source>
        <dbReference type="ARBA" id="ARBA00022448"/>
    </source>
</evidence>
<feature type="non-terminal residue" evidence="6">
    <location>
        <position position="293"/>
    </location>
</feature>
<dbReference type="PANTHER" id="PTHR42939">
    <property type="entry name" value="ABC TRANSPORTER ATP-BINDING PROTEIN ALBC-RELATED"/>
    <property type="match status" value="1"/>
</dbReference>
<feature type="domain" description="ABC transporter" evidence="5">
    <location>
        <begin position="60"/>
        <end position="285"/>
    </location>
</feature>
<dbReference type="Gene3D" id="3.40.50.300">
    <property type="entry name" value="P-loop containing nucleotide triphosphate hydrolases"/>
    <property type="match status" value="1"/>
</dbReference>
<name>A0A9N9HYE2_9GLOM</name>
<keyword evidence="7" id="KW-1185">Reference proteome</keyword>
<keyword evidence="2" id="KW-0547">Nucleotide-binding</keyword>
<dbReference type="InterPro" id="IPR051782">
    <property type="entry name" value="ABC_Transporter_VariousFunc"/>
</dbReference>
<evidence type="ECO:0000256" key="4">
    <source>
        <dbReference type="SAM" id="Coils"/>
    </source>
</evidence>
<accession>A0A9N9HYE2</accession>
<protein>
    <submittedName>
        <fullName evidence="6">1896_t:CDS:1</fullName>
    </submittedName>
</protein>
<evidence type="ECO:0000313" key="7">
    <source>
        <dbReference type="Proteomes" id="UP000789508"/>
    </source>
</evidence>
<feature type="coiled-coil region" evidence="4">
    <location>
        <begin position="36"/>
        <end position="63"/>
    </location>
</feature>
<evidence type="ECO:0000313" key="6">
    <source>
        <dbReference type="EMBL" id="CAG8712932.1"/>
    </source>
</evidence>
<evidence type="ECO:0000259" key="5">
    <source>
        <dbReference type="PROSITE" id="PS50893"/>
    </source>
</evidence>
<evidence type="ECO:0000256" key="3">
    <source>
        <dbReference type="ARBA" id="ARBA00022840"/>
    </source>
</evidence>
<dbReference type="Proteomes" id="UP000789508">
    <property type="component" value="Unassembled WGS sequence"/>
</dbReference>
<keyword evidence="4" id="KW-0175">Coiled coil</keyword>
<dbReference type="GO" id="GO:0005524">
    <property type="term" value="F:ATP binding"/>
    <property type="evidence" value="ECO:0007669"/>
    <property type="project" value="UniProtKB-KW"/>
</dbReference>
<proteinExistence type="predicted"/>
<dbReference type="Pfam" id="PF00005">
    <property type="entry name" value="ABC_tran"/>
    <property type="match status" value="1"/>
</dbReference>
<dbReference type="PROSITE" id="PS50893">
    <property type="entry name" value="ABC_TRANSPORTER_2"/>
    <property type="match status" value="1"/>
</dbReference>
<dbReference type="InterPro" id="IPR003439">
    <property type="entry name" value="ABC_transporter-like_ATP-bd"/>
</dbReference>
<reference evidence="6" key="1">
    <citation type="submission" date="2021-06" db="EMBL/GenBank/DDBJ databases">
        <authorList>
            <person name="Kallberg Y."/>
            <person name="Tangrot J."/>
            <person name="Rosling A."/>
        </authorList>
    </citation>
    <scope>NUCLEOTIDE SEQUENCE</scope>
    <source>
        <strain evidence="6">FL130A</strain>
    </source>
</reference>
<dbReference type="AlphaFoldDB" id="A0A9N9HYE2"/>
<comment type="caution">
    <text evidence="6">The sequence shown here is derived from an EMBL/GenBank/DDBJ whole genome shotgun (WGS) entry which is preliminary data.</text>
</comment>
<dbReference type="EMBL" id="CAJVPS010023217">
    <property type="protein sequence ID" value="CAG8712932.1"/>
    <property type="molecule type" value="Genomic_DNA"/>
</dbReference>
<dbReference type="SMART" id="SM00382">
    <property type="entry name" value="AAA"/>
    <property type="match status" value="1"/>
</dbReference>
<dbReference type="GO" id="GO:0016887">
    <property type="term" value="F:ATP hydrolysis activity"/>
    <property type="evidence" value="ECO:0007669"/>
    <property type="project" value="InterPro"/>
</dbReference>
<keyword evidence="1" id="KW-0813">Transport</keyword>
<keyword evidence="3" id="KW-0067">ATP-binding</keyword>
<sequence length="293" mass="32484">KVLKVEGIDNAKKCLQSFRNGTITAFGGRFRGASYDKNAERIINQAKRSLKEAIKRHEKGENINIQETAIAPSSYYSWGVIIGIGSIHGFIGPNGAGKTTTLNCLMSGVKPNSGEIYLEGQKIGEDELVNQKIGFMTEQAKFTEDLKVADFIHLAGKLRNIPAPKVEARLRQSDLNNHRFKRCGELSTGWKKILLYFVSVMHDPDILVLDEPTSGLDPSYRGILLNQLEQIRKRGGTVLISSHILSDLQKLVDSATLIDKGKIVYTGEKPADIEEMYNKLVLKDKIKAKSGQT</sequence>